<dbReference type="VEuPathDB" id="VectorBase:LOC119170680"/>
<protein>
    <submittedName>
        <fullName evidence="2">Uncharacterized protein</fullName>
    </submittedName>
</protein>
<gene>
    <name evidence="2" type="ORF">HPB51_024403</name>
</gene>
<evidence type="ECO:0000256" key="1">
    <source>
        <dbReference type="SAM" id="MobiDB-lite"/>
    </source>
</evidence>
<feature type="region of interest" description="Disordered" evidence="1">
    <location>
        <begin position="46"/>
        <end position="82"/>
    </location>
</feature>
<reference evidence="2" key="1">
    <citation type="journal article" date="2020" name="Cell">
        <title>Large-Scale Comparative Analyses of Tick Genomes Elucidate Their Genetic Diversity and Vector Capacities.</title>
        <authorList>
            <consortium name="Tick Genome and Microbiome Consortium (TIGMIC)"/>
            <person name="Jia N."/>
            <person name="Wang J."/>
            <person name="Shi W."/>
            <person name="Du L."/>
            <person name="Sun Y."/>
            <person name="Zhan W."/>
            <person name="Jiang J.F."/>
            <person name="Wang Q."/>
            <person name="Zhang B."/>
            <person name="Ji P."/>
            <person name="Bell-Sakyi L."/>
            <person name="Cui X.M."/>
            <person name="Yuan T.T."/>
            <person name="Jiang B.G."/>
            <person name="Yang W.F."/>
            <person name="Lam T.T."/>
            <person name="Chang Q.C."/>
            <person name="Ding S.J."/>
            <person name="Wang X.J."/>
            <person name="Zhu J.G."/>
            <person name="Ruan X.D."/>
            <person name="Zhao L."/>
            <person name="Wei J.T."/>
            <person name="Ye R.Z."/>
            <person name="Que T.C."/>
            <person name="Du C.H."/>
            <person name="Zhou Y.H."/>
            <person name="Cheng J.X."/>
            <person name="Dai P.F."/>
            <person name="Guo W.B."/>
            <person name="Han X.H."/>
            <person name="Huang E.J."/>
            <person name="Li L.F."/>
            <person name="Wei W."/>
            <person name="Gao Y.C."/>
            <person name="Liu J.Z."/>
            <person name="Shao H.Z."/>
            <person name="Wang X."/>
            <person name="Wang C.C."/>
            <person name="Yang T.C."/>
            <person name="Huo Q.B."/>
            <person name="Li W."/>
            <person name="Chen H.Y."/>
            <person name="Chen S.E."/>
            <person name="Zhou L.G."/>
            <person name="Ni X.B."/>
            <person name="Tian J.H."/>
            <person name="Sheng Y."/>
            <person name="Liu T."/>
            <person name="Pan Y.S."/>
            <person name="Xia L.Y."/>
            <person name="Li J."/>
            <person name="Zhao F."/>
            <person name="Cao W.C."/>
        </authorList>
    </citation>
    <scope>NUCLEOTIDE SEQUENCE</scope>
    <source>
        <strain evidence="2">Rmic-2018</strain>
    </source>
</reference>
<feature type="compositionally biased region" description="Basic and acidic residues" evidence="1">
    <location>
        <begin position="67"/>
        <end position="76"/>
    </location>
</feature>
<accession>A0A9J6DX65</accession>
<sequence length="82" mass="9082">MIGWAPYCSEVGTSQDNVIEGNFVLGPPVNKDKLIEHIQLHEMVTVTPTITRSKSDKYTPKDGANPRQREKKKERTGSGSSP</sequence>
<dbReference type="AlphaFoldDB" id="A0A9J6DX65"/>
<dbReference type="Proteomes" id="UP000821866">
    <property type="component" value="Unassembled WGS sequence"/>
</dbReference>
<proteinExistence type="predicted"/>
<name>A0A9J6DX65_RHIMP</name>
<keyword evidence="3" id="KW-1185">Reference proteome</keyword>
<organism evidence="2 3">
    <name type="scientific">Rhipicephalus microplus</name>
    <name type="common">Cattle tick</name>
    <name type="synonym">Boophilus microplus</name>
    <dbReference type="NCBI Taxonomy" id="6941"/>
    <lineage>
        <taxon>Eukaryota</taxon>
        <taxon>Metazoa</taxon>
        <taxon>Ecdysozoa</taxon>
        <taxon>Arthropoda</taxon>
        <taxon>Chelicerata</taxon>
        <taxon>Arachnida</taxon>
        <taxon>Acari</taxon>
        <taxon>Parasitiformes</taxon>
        <taxon>Ixodida</taxon>
        <taxon>Ixodoidea</taxon>
        <taxon>Ixodidae</taxon>
        <taxon>Rhipicephalinae</taxon>
        <taxon>Rhipicephalus</taxon>
        <taxon>Boophilus</taxon>
    </lineage>
</organism>
<comment type="caution">
    <text evidence="2">The sequence shown here is derived from an EMBL/GenBank/DDBJ whole genome shotgun (WGS) entry which is preliminary data.</text>
</comment>
<evidence type="ECO:0000313" key="3">
    <source>
        <dbReference type="Proteomes" id="UP000821866"/>
    </source>
</evidence>
<dbReference type="EMBL" id="JABSTU010000007">
    <property type="protein sequence ID" value="KAH8026783.1"/>
    <property type="molecule type" value="Genomic_DNA"/>
</dbReference>
<reference evidence="2" key="2">
    <citation type="submission" date="2021-09" db="EMBL/GenBank/DDBJ databases">
        <authorList>
            <person name="Jia N."/>
            <person name="Wang J."/>
            <person name="Shi W."/>
            <person name="Du L."/>
            <person name="Sun Y."/>
            <person name="Zhan W."/>
            <person name="Jiang J."/>
            <person name="Wang Q."/>
            <person name="Zhang B."/>
            <person name="Ji P."/>
            <person name="Sakyi L.B."/>
            <person name="Cui X."/>
            <person name="Yuan T."/>
            <person name="Jiang B."/>
            <person name="Yang W."/>
            <person name="Lam T.T.-Y."/>
            <person name="Chang Q."/>
            <person name="Ding S."/>
            <person name="Wang X."/>
            <person name="Zhu J."/>
            <person name="Ruan X."/>
            <person name="Zhao L."/>
            <person name="Wei J."/>
            <person name="Que T."/>
            <person name="Du C."/>
            <person name="Cheng J."/>
            <person name="Dai P."/>
            <person name="Han X."/>
            <person name="Huang E."/>
            <person name="Gao Y."/>
            <person name="Liu J."/>
            <person name="Shao H."/>
            <person name="Ye R."/>
            <person name="Li L."/>
            <person name="Wei W."/>
            <person name="Wang X."/>
            <person name="Wang C."/>
            <person name="Huo Q."/>
            <person name="Li W."/>
            <person name="Guo W."/>
            <person name="Chen H."/>
            <person name="Chen S."/>
            <person name="Zhou L."/>
            <person name="Zhou L."/>
            <person name="Ni X."/>
            <person name="Tian J."/>
            <person name="Zhou Y."/>
            <person name="Sheng Y."/>
            <person name="Liu T."/>
            <person name="Pan Y."/>
            <person name="Xia L."/>
            <person name="Li J."/>
            <person name="Zhao F."/>
            <person name="Cao W."/>
        </authorList>
    </citation>
    <scope>NUCLEOTIDE SEQUENCE</scope>
    <source>
        <strain evidence="2">Rmic-2018</strain>
        <tissue evidence="2">Larvae</tissue>
    </source>
</reference>
<evidence type="ECO:0000313" key="2">
    <source>
        <dbReference type="EMBL" id="KAH8026783.1"/>
    </source>
</evidence>